<keyword evidence="9 12" id="KW-0175">Coiled coil</keyword>
<dbReference type="InterPro" id="IPR008417">
    <property type="entry name" value="BAP29/BAP31"/>
</dbReference>
<comment type="similarity">
    <text evidence="2 11">Belongs to the BCAP29/BCAP31 family.</text>
</comment>
<evidence type="ECO:0000313" key="15">
    <source>
        <dbReference type="EMBL" id="OLL23016.1"/>
    </source>
</evidence>
<evidence type="ECO:0000256" key="7">
    <source>
        <dbReference type="ARBA" id="ARBA00022927"/>
    </source>
</evidence>
<evidence type="ECO:0000313" key="16">
    <source>
        <dbReference type="Proteomes" id="UP000186594"/>
    </source>
</evidence>
<dbReference type="GO" id="GO:0006886">
    <property type="term" value="P:intracellular protein transport"/>
    <property type="evidence" value="ECO:0007669"/>
    <property type="project" value="UniProtKB-UniRule"/>
</dbReference>
<evidence type="ECO:0000256" key="2">
    <source>
        <dbReference type="ARBA" id="ARBA00007956"/>
    </source>
</evidence>
<dbReference type="GO" id="GO:0006888">
    <property type="term" value="P:endoplasmic reticulum to Golgi vesicle-mediated transport"/>
    <property type="evidence" value="ECO:0007669"/>
    <property type="project" value="UniProtKB-UniRule"/>
</dbReference>
<feature type="coiled-coil region" evidence="12">
    <location>
        <begin position="146"/>
        <end position="187"/>
    </location>
</feature>
<feature type="domain" description="Bap31/Bap29 cytoplasmic coiled-coil" evidence="14">
    <location>
        <begin position="151"/>
        <end position="192"/>
    </location>
</feature>
<dbReference type="PANTHER" id="PTHR12701">
    <property type="entry name" value="BCR-ASSOCIATED PROTEIN, BAP"/>
    <property type="match status" value="1"/>
</dbReference>
<dbReference type="STRING" id="1198029.A0A1U7LK25"/>
<feature type="transmembrane region" description="Helical" evidence="11">
    <location>
        <begin position="102"/>
        <end position="123"/>
    </location>
</feature>
<keyword evidence="16" id="KW-1185">Reference proteome</keyword>
<evidence type="ECO:0000256" key="6">
    <source>
        <dbReference type="ARBA" id="ARBA00022892"/>
    </source>
</evidence>
<dbReference type="PANTHER" id="PTHR12701:SF20">
    <property type="entry name" value="ENDOPLASMIC RETICULUM TRANSMEMBRANE PROTEIN"/>
    <property type="match status" value="1"/>
</dbReference>
<evidence type="ECO:0000256" key="3">
    <source>
        <dbReference type="ARBA" id="ARBA00022448"/>
    </source>
</evidence>
<organism evidence="15 16">
    <name type="scientific">Neolecta irregularis (strain DAH-3)</name>
    <dbReference type="NCBI Taxonomy" id="1198029"/>
    <lineage>
        <taxon>Eukaryota</taxon>
        <taxon>Fungi</taxon>
        <taxon>Dikarya</taxon>
        <taxon>Ascomycota</taxon>
        <taxon>Taphrinomycotina</taxon>
        <taxon>Neolectales</taxon>
        <taxon>Neolectaceae</taxon>
        <taxon>Neolecta</taxon>
    </lineage>
</organism>
<evidence type="ECO:0000256" key="8">
    <source>
        <dbReference type="ARBA" id="ARBA00022989"/>
    </source>
</evidence>
<keyword evidence="10 11" id="KW-0472">Membrane</keyword>
<feature type="transmembrane region" description="Helical" evidence="11">
    <location>
        <begin position="51"/>
        <end position="70"/>
    </location>
</feature>
<evidence type="ECO:0000256" key="11">
    <source>
        <dbReference type="RuleBase" id="RU367026"/>
    </source>
</evidence>
<dbReference type="InterPro" id="IPR041672">
    <property type="entry name" value="Bap31/Bap29_C"/>
</dbReference>
<dbReference type="Proteomes" id="UP000186594">
    <property type="component" value="Unassembled WGS sequence"/>
</dbReference>
<keyword evidence="7 11" id="KW-0653">Protein transport</keyword>
<comment type="caution">
    <text evidence="15">The sequence shown here is derived from an EMBL/GenBank/DDBJ whole genome shotgun (WGS) entry which is preliminary data.</text>
</comment>
<keyword evidence="4 11" id="KW-0812">Transmembrane</keyword>
<evidence type="ECO:0000256" key="4">
    <source>
        <dbReference type="ARBA" id="ARBA00022692"/>
    </source>
</evidence>
<sequence>MTLYYSLVFVLLIFEMGVFCALILPIPFTWRRKLFKFISTSPLIAKLKHGMKIMFISVLVLFIDSVNRVFKVTEEASLNVETGVRDSYRTDMQARKFYSQRNMYLCGFTLFLSLILNRLYLLLNDAIRYEEQLAELRARSSDATKYASISKEVEALRKELHAKDKDFERLKLQADQNNKNYDELVDRYVKETGKSIADIKKVL</sequence>
<comment type="function">
    <text evidence="11">May play a role in anterograde transport of membrane proteins from the endoplasmic reticulum to the Golgi.</text>
</comment>
<dbReference type="GO" id="GO:0070973">
    <property type="term" value="P:protein localization to endoplasmic reticulum exit site"/>
    <property type="evidence" value="ECO:0007669"/>
    <property type="project" value="UniProtKB-UniRule"/>
</dbReference>
<evidence type="ECO:0000259" key="13">
    <source>
        <dbReference type="Pfam" id="PF05529"/>
    </source>
</evidence>
<evidence type="ECO:0000256" key="5">
    <source>
        <dbReference type="ARBA" id="ARBA00022824"/>
    </source>
</evidence>
<dbReference type="EMBL" id="LXFE01002367">
    <property type="protein sequence ID" value="OLL23016.1"/>
    <property type="molecule type" value="Genomic_DNA"/>
</dbReference>
<feature type="domain" description="BAP29/BAP31 transmembrane" evidence="13">
    <location>
        <begin position="1"/>
        <end position="135"/>
    </location>
</feature>
<protein>
    <recommendedName>
        <fullName evidence="11">Endoplasmic reticulum transmembrane protein</fullName>
    </recommendedName>
</protein>
<dbReference type="OMA" id="EMGLFML"/>
<dbReference type="GO" id="GO:0005789">
    <property type="term" value="C:endoplasmic reticulum membrane"/>
    <property type="evidence" value="ECO:0007669"/>
    <property type="project" value="UniProtKB-SubCell"/>
</dbReference>
<comment type="subcellular location">
    <subcellularLocation>
        <location evidence="1 11">Endoplasmic reticulum membrane</location>
        <topology evidence="1 11">Multi-pass membrane protein</topology>
    </subcellularLocation>
</comment>
<dbReference type="Pfam" id="PF18035">
    <property type="entry name" value="Bap31_Bap29_C"/>
    <property type="match status" value="1"/>
</dbReference>
<keyword evidence="8 11" id="KW-1133">Transmembrane helix</keyword>
<keyword evidence="6 11" id="KW-0931">ER-Golgi transport</keyword>
<dbReference type="InterPro" id="IPR040463">
    <property type="entry name" value="BAP29/BAP31_N"/>
</dbReference>
<evidence type="ECO:0000256" key="1">
    <source>
        <dbReference type="ARBA" id="ARBA00004477"/>
    </source>
</evidence>
<evidence type="ECO:0000256" key="9">
    <source>
        <dbReference type="ARBA" id="ARBA00023054"/>
    </source>
</evidence>
<feature type="transmembrane region" description="Helical" evidence="11">
    <location>
        <begin position="6"/>
        <end position="30"/>
    </location>
</feature>
<evidence type="ECO:0000259" key="14">
    <source>
        <dbReference type="Pfam" id="PF18035"/>
    </source>
</evidence>
<proteinExistence type="inferred from homology"/>
<dbReference type="Pfam" id="PF05529">
    <property type="entry name" value="Bap31"/>
    <property type="match status" value="1"/>
</dbReference>
<gene>
    <name evidence="15" type="ORF">NEOLI_002266</name>
</gene>
<keyword evidence="5 11" id="KW-0256">Endoplasmic reticulum</keyword>
<dbReference type="OrthoDB" id="435607at2759"/>
<evidence type="ECO:0000256" key="12">
    <source>
        <dbReference type="SAM" id="Coils"/>
    </source>
</evidence>
<accession>A0A1U7LK25</accession>
<dbReference type="AlphaFoldDB" id="A0A1U7LK25"/>
<reference evidence="15 16" key="1">
    <citation type="submission" date="2016-04" db="EMBL/GenBank/DDBJ databases">
        <title>Evolutionary innovation and constraint leading to complex multicellularity in the Ascomycota.</title>
        <authorList>
            <person name="Cisse O."/>
            <person name="Nguyen A."/>
            <person name="Hewitt D.A."/>
            <person name="Jedd G."/>
            <person name="Stajich J.E."/>
        </authorList>
    </citation>
    <scope>NUCLEOTIDE SEQUENCE [LARGE SCALE GENOMIC DNA]</scope>
    <source>
        <strain evidence="15 16">DAH-3</strain>
    </source>
</reference>
<evidence type="ECO:0000256" key="10">
    <source>
        <dbReference type="ARBA" id="ARBA00023136"/>
    </source>
</evidence>
<keyword evidence="3 11" id="KW-0813">Transport</keyword>
<name>A0A1U7LK25_NEOID</name>